<dbReference type="EMBL" id="JASMQC010000008">
    <property type="protein sequence ID" value="KAK1943126.1"/>
    <property type="molecule type" value="Genomic_DNA"/>
</dbReference>
<dbReference type="PANTHER" id="PTHR33129">
    <property type="entry name" value="PROTEIN KINASE DOMAIN-CONTAINING PROTEIN-RELATED"/>
    <property type="match status" value="1"/>
</dbReference>
<evidence type="ECO:0008006" key="3">
    <source>
        <dbReference type="Google" id="ProtNLM"/>
    </source>
</evidence>
<organism evidence="1 2">
    <name type="scientific">Phytophthora citrophthora</name>
    <dbReference type="NCBI Taxonomy" id="4793"/>
    <lineage>
        <taxon>Eukaryota</taxon>
        <taxon>Sar</taxon>
        <taxon>Stramenopiles</taxon>
        <taxon>Oomycota</taxon>
        <taxon>Peronosporomycetes</taxon>
        <taxon>Peronosporales</taxon>
        <taxon>Peronosporaceae</taxon>
        <taxon>Phytophthora</taxon>
    </lineage>
</organism>
<comment type="caution">
    <text evidence="1">The sequence shown here is derived from an EMBL/GenBank/DDBJ whole genome shotgun (WGS) entry which is preliminary data.</text>
</comment>
<gene>
    <name evidence="1" type="ORF">P3T76_005763</name>
</gene>
<sequence length="387" mass="44501">MNGYTQLPVPGPELRDVGLANEDLGEVSEEDTAAGLGPVNVLVQSPRQTSAGKRTRGQDWFVDDRIMKKAKVDGDEIPYFTMDQFPRMRDAYRVIYEQLMGRVKESFETRSPANLVVTGNPGTGKSWFYLYCIFQLILGNKEEVEELPVFDLVLNFDYDYQLYDSKAKELIKLNENEVDMLSGKDRVLRLVEGKSTHLVGWKRVSILFASPGLDGMTNYLKVDSRRYIMPVWTLEELQDYNSLLGDQLKVPEDVLIARYNKFGGIPRFIFCYSDPRNEQELKAALSKHSAMDIISYIRQKRTVTDENDRVFAMVPSRPDFRDAGHLDVLSNYVTEKVVSKAFDDGIQAVSEFALEAVDDSRYGSVREKMYEVLCHKWFELPRKRIFR</sequence>
<accession>A0AAD9GS16</accession>
<dbReference type="PANTHER" id="PTHR33129:SF1">
    <property type="entry name" value="ATP-BINDING PROTEIN"/>
    <property type="match status" value="1"/>
</dbReference>
<keyword evidence="2" id="KW-1185">Reference proteome</keyword>
<dbReference type="InterPro" id="IPR052980">
    <property type="entry name" value="Crinkler_effector"/>
</dbReference>
<dbReference type="InterPro" id="IPR027417">
    <property type="entry name" value="P-loop_NTPase"/>
</dbReference>
<proteinExistence type="predicted"/>
<dbReference type="Proteomes" id="UP001259832">
    <property type="component" value="Unassembled WGS sequence"/>
</dbReference>
<evidence type="ECO:0000313" key="1">
    <source>
        <dbReference type="EMBL" id="KAK1943126.1"/>
    </source>
</evidence>
<dbReference type="SUPFAM" id="SSF52540">
    <property type="entry name" value="P-loop containing nucleoside triphosphate hydrolases"/>
    <property type="match status" value="1"/>
</dbReference>
<name>A0AAD9GS16_9STRA</name>
<reference evidence="1" key="1">
    <citation type="submission" date="2023-08" db="EMBL/GenBank/DDBJ databases">
        <title>Reference Genome Resource for the Citrus Pathogen Phytophthora citrophthora.</title>
        <authorList>
            <person name="Moller H."/>
            <person name="Coetzee B."/>
            <person name="Rose L.J."/>
            <person name="Van Niekerk J.M."/>
        </authorList>
    </citation>
    <scope>NUCLEOTIDE SEQUENCE</scope>
    <source>
        <strain evidence="1">STE-U-9442</strain>
    </source>
</reference>
<evidence type="ECO:0000313" key="2">
    <source>
        <dbReference type="Proteomes" id="UP001259832"/>
    </source>
</evidence>
<protein>
    <recommendedName>
        <fullName evidence="3">Crinkler (CRN) family protein</fullName>
    </recommendedName>
</protein>
<dbReference type="AlphaFoldDB" id="A0AAD9GS16"/>